<evidence type="ECO:0000313" key="3">
    <source>
        <dbReference type="Proteomes" id="UP000287857"/>
    </source>
</evidence>
<dbReference type="EMBL" id="NGJS01000007">
    <property type="protein sequence ID" value="RST98922.1"/>
    <property type="molecule type" value="Genomic_DNA"/>
</dbReference>
<name>A0A429ZY91_9ENTE</name>
<feature type="domain" description="Rhodanese" evidence="1">
    <location>
        <begin position="14"/>
        <end position="101"/>
    </location>
</feature>
<keyword evidence="3" id="KW-1185">Reference proteome</keyword>
<dbReference type="Pfam" id="PF00581">
    <property type="entry name" value="Rhodanese"/>
    <property type="match status" value="1"/>
</dbReference>
<comment type="caution">
    <text evidence="2">The sequence shown here is derived from an EMBL/GenBank/DDBJ whole genome shotgun (WGS) entry which is preliminary data.</text>
</comment>
<evidence type="ECO:0000313" key="2">
    <source>
        <dbReference type="EMBL" id="RST98922.1"/>
    </source>
</evidence>
<dbReference type="RefSeq" id="WP_125983845.1">
    <property type="nucleotide sequence ID" value="NZ_NGJS01000007.1"/>
</dbReference>
<dbReference type="PANTHER" id="PTHR43031:SF17">
    <property type="entry name" value="SULFURTRANSFERASE YTWF-RELATED"/>
    <property type="match status" value="1"/>
</dbReference>
<reference evidence="2 3" key="1">
    <citation type="submission" date="2017-05" db="EMBL/GenBank/DDBJ databases">
        <title>Vagococcus spp. assemblies.</title>
        <authorList>
            <person name="Gulvik C.A."/>
        </authorList>
    </citation>
    <scope>NUCLEOTIDE SEQUENCE [LARGE SCALE GENOMIC DNA]</scope>
    <source>
        <strain evidence="2 3">SS1995</strain>
    </source>
</reference>
<sequence length="102" mass="11634">MNNIKSENFRQKLDNEKLRIIDVREVHEFKKGHIKMAENIPLSILANQLEKVSHDETYYLICQGGGRSAHAAEFLNSKGYQVVNVLGGMNAWQGFIDKSDEN</sequence>
<accession>A0A429ZY91</accession>
<dbReference type="SMART" id="SM00450">
    <property type="entry name" value="RHOD"/>
    <property type="match status" value="1"/>
</dbReference>
<dbReference type="PANTHER" id="PTHR43031">
    <property type="entry name" value="FAD-DEPENDENT OXIDOREDUCTASE"/>
    <property type="match status" value="1"/>
</dbReference>
<dbReference type="Proteomes" id="UP000287857">
    <property type="component" value="Unassembled WGS sequence"/>
</dbReference>
<gene>
    <name evidence="2" type="ORF">CBF37_06005</name>
</gene>
<dbReference type="InterPro" id="IPR036873">
    <property type="entry name" value="Rhodanese-like_dom_sf"/>
</dbReference>
<protein>
    <recommendedName>
        <fullName evidence="1">Rhodanese domain-containing protein</fullName>
    </recommendedName>
</protein>
<dbReference type="OrthoDB" id="9800872at2"/>
<dbReference type="InterPro" id="IPR050229">
    <property type="entry name" value="GlpE_sulfurtransferase"/>
</dbReference>
<dbReference type="CDD" id="cd00158">
    <property type="entry name" value="RHOD"/>
    <property type="match status" value="1"/>
</dbReference>
<dbReference type="SUPFAM" id="SSF52821">
    <property type="entry name" value="Rhodanese/Cell cycle control phosphatase"/>
    <property type="match status" value="1"/>
</dbReference>
<dbReference type="InterPro" id="IPR001763">
    <property type="entry name" value="Rhodanese-like_dom"/>
</dbReference>
<proteinExistence type="predicted"/>
<dbReference type="PROSITE" id="PS50206">
    <property type="entry name" value="RHODANESE_3"/>
    <property type="match status" value="1"/>
</dbReference>
<evidence type="ECO:0000259" key="1">
    <source>
        <dbReference type="PROSITE" id="PS50206"/>
    </source>
</evidence>
<dbReference type="Gene3D" id="3.40.250.10">
    <property type="entry name" value="Rhodanese-like domain"/>
    <property type="match status" value="1"/>
</dbReference>
<organism evidence="2 3">
    <name type="scientific">Vagococcus vulneris</name>
    <dbReference type="NCBI Taxonomy" id="1977869"/>
    <lineage>
        <taxon>Bacteria</taxon>
        <taxon>Bacillati</taxon>
        <taxon>Bacillota</taxon>
        <taxon>Bacilli</taxon>
        <taxon>Lactobacillales</taxon>
        <taxon>Enterococcaceae</taxon>
        <taxon>Vagococcus</taxon>
    </lineage>
</organism>
<dbReference type="AlphaFoldDB" id="A0A429ZY91"/>